<protein>
    <recommendedName>
        <fullName evidence="2">BHLH domain-containing protein</fullName>
    </recommendedName>
</protein>
<dbReference type="InterPro" id="IPR052099">
    <property type="entry name" value="Regulatory_TF_Diverse"/>
</dbReference>
<reference evidence="3" key="1">
    <citation type="submission" date="2021-03" db="EMBL/GenBank/DDBJ databases">
        <authorList>
            <person name="Alouane T."/>
            <person name="Langin T."/>
            <person name="Bonhomme L."/>
        </authorList>
    </citation>
    <scope>NUCLEOTIDE SEQUENCE</scope>
    <source>
        <strain evidence="3">MDC_Fg202</strain>
    </source>
</reference>
<gene>
    <name evidence="3" type="ORF">MDCFG202_LOCUS600554</name>
</gene>
<comment type="caution">
    <text evidence="3">The sequence shown here is derived from an EMBL/GenBank/DDBJ whole genome shotgun (WGS) entry which is preliminary data.</text>
</comment>
<proteinExistence type="predicted"/>
<feature type="region of interest" description="Disordered" evidence="1">
    <location>
        <begin position="256"/>
        <end position="277"/>
    </location>
</feature>
<dbReference type="PANTHER" id="PTHR47336:SF2">
    <property type="entry name" value="TRANSCRIPTION FACTOR HMS1-RELATED"/>
    <property type="match status" value="1"/>
</dbReference>
<feature type="compositionally biased region" description="Polar residues" evidence="1">
    <location>
        <begin position="174"/>
        <end position="203"/>
    </location>
</feature>
<dbReference type="GO" id="GO:0046983">
    <property type="term" value="F:protein dimerization activity"/>
    <property type="evidence" value="ECO:0007669"/>
    <property type="project" value="InterPro"/>
</dbReference>
<evidence type="ECO:0000256" key="1">
    <source>
        <dbReference type="SAM" id="MobiDB-lite"/>
    </source>
</evidence>
<feature type="region of interest" description="Disordered" evidence="1">
    <location>
        <begin position="854"/>
        <end position="875"/>
    </location>
</feature>
<organism evidence="3 4">
    <name type="scientific">Gibberella zeae</name>
    <name type="common">Wheat head blight fungus</name>
    <name type="synonym">Fusarium graminearum</name>
    <dbReference type="NCBI Taxonomy" id="5518"/>
    <lineage>
        <taxon>Eukaryota</taxon>
        <taxon>Fungi</taxon>
        <taxon>Dikarya</taxon>
        <taxon>Ascomycota</taxon>
        <taxon>Pezizomycotina</taxon>
        <taxon>Sordariomycetes</taxon>
        <taxon>Hypocreomycetidae</taxon>
        <taxon>Hypocreales</taxon>
        <taxon>Nectriaceae</taxon>
        <taxon>Fusarium</taxon>
    </lineage>
</organism>
<dbReference type="Proteomes" id="UP000746612">
    <property type="component" value="Unassembled WGS sequence"/>
</dbReference>
<dbReference type="SMART" id="SM00353">
    <property type="entry name" value="HLH"/>
    <property type="match status" value="1"/>
</dbReference>
<dbReference type="CDD" id="cd11395">
    <property type="entry name" value="bHLHzip_SREBP_like"/>
    <property type="match status" value="1"/>
</dbReference>
<feature type="region of interest" description="Disordered" evidence="1">
    <location>
        <begin position="682"/>
        <end position="720"/>
    </location>
</feature>
<feature type="region of interest" description="Disordered" evidence="1">
    <location>
        <begin position="171"/>
        <end position="230"/>
    </location>
</feature>
<dbReference type="Pfam" id="PF08550">
    <property type="entry name" value="GATA_AreA"/>
    <property type="match status" value="1"/>
</dbReference>
<dbReference type="InterPro" id="IPR013860">
    <property type="entry name" value="AreA_GATA"/>
</dbReference>
<dbReference type="Gene3D" id="4.10.280.10">
    <property type="entry name" value="Helix-loop-helix DNA-binding domain"/>
    <property type="match status" value="1"/>
</dbReference>
<sequence length="1032" mass="113594">MPKPQSKRSSLPNYIKSRGELIASLQALLANDHVDLEILRSGVPWPSATEIVQLSQVSESNEDAPVAACHSSNEPVVVDPALGDDSHQAHIDLDVSWLSNLIPYNGDELSEQPDSSLFCSPPERMSVSDSSNNTDYLSHFSSSSICQWDNLLDSIGSQTFQDTINVLSPHCQDSGVSQPSNLADDTLGQGQPVSTVVQPQHPGSTERDESVSSIASSQESPRKRQRPHYAIEKRYRAGLQERFEALRDCVASLKKTQHEQRLPGTNEDLAEGDDGGSVSDRATVGRMNKAEVLNQATLCIRQLQEENEVVMEYIKTLLGCAKTRVFLGSDVMPTPVESHSLLHSGLTLCGSIISVNQDRRKTSTLGCVIQVGSGFYGLTAAHAVRKSRAYPTLPLNSHTDEGLGAASDGPMTSHVLRNWQNPFMACKNAEAVELDDHSTSEVAVDESVEDVDFVTDVEYEDLREDDDNHGDDSTTSMPNDVFHEDYLTSAPQEGMMETQAMFLSIPELNDKCLVSRRARPNMAHRVTHGDSGSIVIDARTNVVYGHVVASNPLGEIYISPIGATLEQIQSHFPGSKVSLPDPLTILTGLATFGHETIGNHSKDLQLRNLGLSPDTEYTRLVTPTANKSLDFSNYPKFHYFHQCSEDSSSNRRVNEVEKSQPANLTLDCNTVELGLRQSTWHQADSPVPLSSVKEESGLGKLARSPAEPAPSRPLPGSSIPVVISQSTGRELYSNGVTEATLSSKLSDEAEADTSIKPDSDAASPTDCRIIGHLRTRPVGLERDLSSTYNAALSKFPSFQNEMIGMDQDPEELLQQDIFPMQVWRSLSTLKQRLPSQERLENLTWRMTHINLRKPKEQEEPKRHRTSNNSIVGSSDIADVGKTSKQKAIQPNIVELDVVTSPENIPLPASLVPISSSEATWQSLSDSHRGVFPPSQWLHLLSIKLLKLYLAMMSEISSLHRRWTAPIWRAIQPRSLSPLLSLFSNFMLSRLPTGCPRERQFTEGDYDLLTSTTTANRLAHMHPLKHEVAQPGE</sequence>
<dbReference type="EMBL" id="CAJPIJ010000257">
    <property type="protein sequence ID" value="CAG2010922.1"/>
    <property type="molecule type" value="Genomic_DNA"/>
</dbReference>
<dbReference type="InterPro" id="IPR036638">
    <property type="entry name" value="HLH_DNA-bd_sf"/>
</dbReference>
<evidence type="ECO:0000313" key="4">
    <source>
        <dbReference type="Proteomes" id="UP000746612"/>
    </source>
</evidence>
<dbReference type="Pfam" id="PF00010">
    <property type="entry name" value="HLH"/>
    <property type="match status" value="1"/>
</dbReference>
<dbReference type="InterPro" id="IPR011598">
    <property type="entry name" value="bHLH_dom"/>
</dbReference>
<dbReference type="PANTHER" id="PTHR47336">
    <property type="entry name" value="TRANSCRIPTION FACTOR HMS1-RELATED"/>
    <property type="match status" value="1"/>
</dbReference>
<dbReference type="AlphaFoldDB" id="A0A9N8RRR4"/>
<dbReference type="PROSITE" id="PS50888">
    <property type="entry name" value="BHLH"/>
    <property type="match status" value="1"/>
</dbReference>
<feature type="domain" description="BHLH" evidence="2">
    <location>
        <begin position="223"/>
        <end position="303"/>
    </location>
</feature>
<evidence type="ECO:0000259" key="2">
    <source>
        <dbReference type="PROSITE" id="PS50888"/>
    </source>
</evidence>
<accession>A0A9N8RRR4</accession>
<dbReference type="SUPFAM" id="SSF47459">
    <property type="entry name" value="HLH, helix-loop-helix DNA-binding domain"/>
    <property type="match status" value="1"/>
</dbReference>
<evidence type="ECO:0000313" key="3">
    <source>
        <dbReference type="EMBL" id="CAG2010922.1"/>
    </source>
</evidence>
<name>A0A9N8RRR4_GIBZA</name>
<feature type="region of interest" description="Disordered" evidence="1">
    <location>
        <begin position="743"/>
        <end position="763"/>
    </location>
</feature>